<name>A0A3M6U642_POCDA</name>
<accession>A0A3M6U642</accession>
<evidence type="ECO:0000313" key="1">
    <source>
        <dbReference type="EMBL" id="RMX49056.1"/>
    </source>
</evidence>
<protein>
    <submittedName>
        <fullName evidence="1">Uncharacterized protein</fullName>
    </submittedName>
</protein>
<dbReference type="EMBL" id="RCHS01002182">
    <property type="protein sequence ID" value="RMX49056.1"/>
    <property type="molecule type" value="Genomic_DNA"/>
</dbReference>
<sequence length="183" mass="21193">MRKEFSWMKNLRFDVSFMCPVSCTGGSLKYFRPHRTGDCKQEDCLHYWTESEICSAKRTVRCRRCPTALNKKVQVETFSPWFSIITHVSFAWCQRGLLRLKASLQIDKASLNEADRKTKIVISCLARMAKESNRFDVFQHLRQIAPAGATDESDIHPNYILGLADEKRLYHERASIICQRSPS</sequence>
<keyword evidence="2" id="KW-1185">Reference proteome</keyword>
<proteinExistence type="predicted"/>
<comment type="caution">
    <text evidence="1">The sequence shown here is derived from an EMBL/GenBank/DDBJ whole genome shotgun (WGS) entry which is preliminary data.</text>
</comment>
<evidence type="ECO:0000313" key="2">
    <source>
        <dbReference type="Proteomes" id="UP000275408"/>
    </source>
</evidence>
<organism evidence="1 2">
    <name type="scientific">Pocillopora damicornis</name>
    <name type="common">Cauliflower coral</name>
    <name type="synonym">Millepora damicornis</name>
    <dbReference type="NCBI Taxonomy" id="46731"/>
    <lineage>
        <taxon>Eukaryota</taxon>
        <taxon>Metazoa</taxon>
        <taxon>Cnidaria</taxon>
        <taxon>Anthozoa</taxon>
        <taxon>Hexacorallia</taxon>
        <taxon>Scleractinia</taxon>
        <taxon>Astrocoeniina</taxon>
        <taxon>Pocilloporidae</taxon>
        <taxon>Pocillopora</taxon>
    </lineage>
</organism>
<reference evidence="1 2" key="1">
    <citation type="journal article" date="2018" name="Sci. Rep.">
        <title>Comparative analysis of the Pocillopora damicornis genome highlights role of immune system in coral evolution.</title>
        <authorList>
            <person name="Cunning R."/>
            <person name="Bay R.A."/>
            <person name="Gillette P."/>
            <person name="Baker A.C."/>
            <person name="Traylor-Knowles N."/>
        </authorList>
    </citation>
    <scope>NUCLEOTIDE SEQUENCE [LARGE SCALE GENOMIC DNA]</scope>
    <source>
        <strain evidence="1">RSMAS</strain>
        <tissue evidence="1">Whole animal</tissue>
    </source>
</reference>
<dbReference type="AlphaFoldDB" id="A0A3M6U642"/>
<dbReference type="Proteomes" id="UP000275408">
    <property type="component" value="Unassembled WGS sequence"/>
</dbReference>
<gene>
    <name evidence="1" type="ORF">pdam_00019836</name>
</gene>